<feature type="transmembrane region" description="Helical" evidence="8">
    <location>
        <begin position="88"/>
        <end position="107"/>
    </location>
</feature>
<dbReference type="EMBL" id="CP098248">
    <property type="protein sequence ID" value="WAV96575.1"/>
    <property type="molecule type" value="Genomic_DNA"/>
</dbReference>
<proteinExistence type="predicted"/>
<reference evidence="11" key="1">
    <citation type="journal article" date="2022" name="Front. Microbiol.">
        <title>New perspectives on an old grouping: The genomic and phenotypic variability of Oxalobacter formigenes and the implications for calcium oxalate stone prevention.</title>
        <authorList>
            <person name="Chmiel J.A."/>
            <person name="Carr C."/>
            <person name="Stuivenberg G.A."/>
            <person name="Venema R."/>
            <person name="Chanyi R.M."/>
            <person name="Al K.F."/>
            <person name="Giguere D."/>
            <person name="Say H."/>
            <person name="Akouris P.P."/>
            <person name="Dominguez Romero S.A."/>
            <person name="Kwong A."/>
            <person name="Tai V."/>
            <person name="Koval S.F."/>
            <person name="Razvi H."/>
            <person name="Bjazevic J."/>
            <person name="Burton J.P."/>
        </authorList>
    </citation>
    <scope>NUCLEOTIDE SEQUENCE</scope>
    <source>
        <strain evidence="11">HOxNP-1</strain>
    </source>
</reference>
<feature type="transmembrane region" description="Helical" evidence="8">
    <location>
        <begin position="25"/>
        <end position="41"/>
    </location>
</feature>
<evidence type="ECO:0000313" key="12">
    <source>
        <dbReference type="Proteomes" id="UP001164794"/>
    </source>
</evidence>
<feature type="domain" description="Acyltransferase 3" evidence="9">
    <location>
        <begin position="21"/>
        <end position="365"/>
    </location>
</feature>
<dbReference type="SUPFAM" id="SSF52266">
    <property type="entry name" value="SGNH hydrolase"/>
    <property type="match status" value="1"/>
</dbReference>
<keyword evidence="5 8" id="KW-1133">Transmembrane helix</keyword>
<evidence type="ECO:0000256" key="3">
    <source>
        <dbReference type="ARBA" id="ARBA00022679"/>
    </source>
</evidence>
<feature type="domain" description="SGNH" evidence="10">
    <location>
        <begin position="434"/>
        <end position="654"/>
    </location>
</feature>
<gene>
    <name evidence="11" type="ORF">NB645_07015</name>
</gene>
<dbReference type="PANTHER" id="PTHR23028:SF53">
    <property type="entry name" value="ACYL_TRANSF_3 DOMAIN-CONTAINING PROTEIN"/>
    <property type="match status" value="1"/>
</dbReference>
<dbReference type="InterPro" id="IPR050879">
    <property type="entry name" value="Acyltransferase_3"/>
</dbReference>
<dbReference type="RefSeq" id="WP_269264052.1">
    <property type="nucleotide sequence ID" value="NZ_CP098248.1"/>
</dbReference>
<evidence type="ECO:0000256" key="2">
    <source>
        <dbReference type="ARBA" id="ARBA00022475"/>
    </source>
</evidence>
<feature type="transmembrane region" description="Helical" evidence="8">
    <location>
        <begin position="150"/>
        <end position="171"/>
    </location>
</feature>
<feature type="transmembrane region" description="Helical" evidence="8">
    <location>
        <begin position="257"/>
        <end position="276"/>
    </location>
</feature>
<dbReference type="InterPro" id="IPR036514">
    <property type="entry name" value="SGNH_hydro_sf"/>
</dbReference>
<accession>A0ABY7JJF6</accession>
<dbReference type="InterPro" id="IPR043968">
    <property type="entry name" value="SGNH"/>
</dbReference>
<dbReference type="Pfam" id="PF01757">
    <property type="entry name" value="Acyl_transf_3"/>
    <property type="match status" value="1"/>
</dbReference>
<keyword evidence="3" id="KW-0808">Transferase</keyword>
<evidence type="ECO:0000256" key="1">
    <source>
        <dbReference type="ARBA" id="ARBA00004651"/>
    </source>
</evidence>
<dbReference type="Proteomes" id="UP001164794">
    <property type="component" value="Chromosome"/>
</dbReference>
<feature type="transmembrane region" description="Helical" evidence="8">
    <location>
        <begin position="311"/>
        <end position="327"/>
    </location>
</feature>
<evidence type="ECO:0000256" key="6">
    <source>
        <dbReference type="ARBA" id="ARBA00023136"/>
    </source>
</evidence>
<sequence length="664" mass="76522">MPLSPPPASEKTHNKSLVYRHDIDGLRALAVFAVFLFHAFPKYLKGGFVGIDVFFVISGFLISSIIFTQLENGSFSFWQFYSRRIRRIYPVLITVLVACLAFGWFFLLSDEYLQLGKHVAGGAGFVSNFILWFESGYFDNAANSKPLLHLWSLGIEEQFYIVWPFLLWLAWKKRFNLFTVSFLIAAVSFALNLHWYKSKPVMDFFSPQTRFWELLCGAMLAWTNLHFRETLLPLKERMTIFFHRIIFFGSEKPDEKLLSHVLSVLGMLLLVVAVFVTKEKGFPGKWALLPVLAAVLLIAAGKDGWFNRTVLSNRILVWFGIISYPLYLWHWPVLCFARIVKSEEPALWIRIAAFPVCILLAWLTTRLIENPLRFGKHGTFKTIGLFVAMACVGLAGFTIYQKEGISERFPKEIHALQEISRKDHHTNPAYWNGCNSGDKMTDYKSCPHLTKHPSKPTIAIWGDSHATHLVPGFEKHLGNRLNILQRTGPSCPAIIYTDSKSICQTNNNFIYHEFTQVKPELIVLAGRWEFYDYKKLEETIQKLRKNNIKNIVIIGPVPVWKTRLPKELITNYMKNLPHVFKSRLKADEKHFIKIDNELRELSKKWNVSYISPSSLLCNQDGCQTMVNHLPENVLSFDEAHLTESGSNYVVSLFKDDPFFRIHKP</sequence>
<dbReference type="Pfam" id="PF19040">
    <property type="entry name" value="SGNH"/>
    <property type="match status" value="1"/>
</dbReference>
<keyword evidence="2" id="KW-1003">Cell membrane</keyword>
<evidence type="ECO:0000259" key="9">
    <source>
        <dbReference type="Pfam" id="PF01757"/>
    </source>
</evidence>
<feature type="transmembrane region" description="Helical" evidence="8">
    <location>
        <begin position="347"/>
        <end position="368"/>
    </location>
</feature>
<dbReference type="GO" id="GO:0016746">
    <property type="term" value="F:acyltransferase activity"/>
    <property type="evidence" value="ECO:0007669"/>
    <property type="project" value="UniProtKB-KW"/>
</dbReference>
<feature type="transmembrane region" description="Helical" evidence="8">
    <location>
        <begin position="47"/>
        <end position="67"/>
    </location>
</feature>
<dbReference type="Gene3D" id="3.40.50.1110">
    <property type="entry name" value="SGNH hydrolase"/>
    <property type="match status" value="1"/>
</dbReference>
<dbReference type="InterPro" id="IPR002656">
    <property type="entry name" value="Acyl_transf_3_dom"/>
</dbReference>
<dbReference type="PANTHER" id="PTHR23028">
    <property type="entry name" value="ACETYLTRANSFERASE"/>
    <property type="match status" value="1"/>
</dbReference>
<keyword evidence="7 11" id="KW-0012">Acyltransferase</keyword>
<protein>
    <submittedName>
        <fullName evidence="11">Acyltransferase</fullName>
    </submittedName>
</protein>
<feature type="transmembrane region" description="Helical" evidence="8">
    <location>
        <begin position="119"/>
        <end position="138"/>
    </location>
</feature>
<evidence type="ECO:0000313" key="11">
    <source>
        <dbReference type="EMBL" id="WAV96575.1"/>
    </source>
</evidence>
<organism evidence="11 12">
    <name type="scientific">Oxalobacter aliiformigenes</name>
    <dbReference type="NCBI Taxonomy" id="2946593"/>
    <lineage>
        <taxon>Bacteria</taxon>
        <taxon>Pseudomonadati</taxon>
        <taxon>Pseudomonadota</taxon>
        <taxon>Betaproteobacteria</taxon>
        <taxon>Burkholderiales</taxon>
        <taxon>Oxalobacteraceae</taxon>
        <taxon>Oxalobacter</taxon>
    </lineage>
</organism>
<evidence type="ECO:0000256" key="4">
    <source>
        <dbReference type="ARBA" id="ARBA00022692"/>
    </source>
</evidence>
<evidence type="ECO:0000256" key="8">
    <source>
        <dbReference type="SAM" id="Phobius"/>
    </source>
</evidence>
<evidence type="ECO:0000259" key="10">
    <source>
        <dbReference type="Pfam" id="PF19040"/>
    </source>
</evidence>
<keyword evidence="6 8" id="KW-0472">Membrane</keyword>
<feature type="transmembrane region" description="Helical" evidence="8">
    <location>
        <begin position="177"/>
        <end position="196"/>
    </location>
</feature>
<evidence type="ECO:0000256" key="5">
    <source>
        <dbReference type="ARBA" id="ARBA00022989"/>
    </source>
</evidence>
<keyword evidence="4 8" id="KW-0812">Transmembrane</keyword>
<evidence type="ECO:0000256" key="7">
    <source>
        <dbReference type="ARBA" id="ARBA00023315"/>
    </source>
</evidence>
<comment type="subcellular location">
    <subcellularLocation>
        <location evidence="1">Cell membrane</location>
        <topology evidence="1">Multi-pass membrane protein</topology>
    </subcellularLocation>
</comment>
<name>A0ABY7JJF6_9BURK</name>
<feature type="transmembrane region" description="Helical" evidence="8">
    <location>
        <begin position="380"/>
        <end position="400"/>
    </location>
</feature>
<keyword evidence="12" id="KW-1185">Reference proteome</keyword>
<feature type="transmembrane region" description="Helical" evidence="8">
    <location>
        <begin position="282"/>
        <end position="299"/>
    </location>
</feature>